<feature type="compositionally biased region" description="Polar residues" evidence="1">
    <location>
        <begin position="1"/>
        <end position="10"/>
    </location>
</feature>
<protein>
    <submittedName>
        <fullName evidence="2">Uncharacterized protein</fullName>
    </submittedName>
</protein>
<dbReference type="Pfam" id="PF14299">
    <property type="entry name" value="PP2"/>
    <property type="match status" value="1"/>
</dbReference>
<accession>A0AAW1XL70</accession>
<dbReference type="InterPro" id="IPR025886">
    <property type="entry name" value="PP2-like"/>
</dbReference>
<dbReference type="Proteomes" id="UP001457282">
    <property type="component" value="Unassembled WGS sequence"/>
</dbReference>
<evidence type="ECO:0000256" key="1">
    <source>
        <dbReference type="SAM" id="MobiDB-lite"/>
    </source>
</evidence>
<dbReference type="PANTHER" id="PTHR48478:SF1">
    <property type="entry name" value="LECTIN-LIKE"/>
    <property type="match status" value="1"/>
</dbReference>
<dbReference type="EMBL" id="JBEDUW010000003">
    <property type="protein sequence ID" value="KAK9937128.1"/>
    <property type="molecule type" value="Genomic_DNA"/>
</dbReference>
<dbReference type="AlphaFoldDB" id="A0AAW1XL70"/>
<feature type="region of interest" description="Disordered" evidence="1">
    <location>
        <begin position="1"/>
        <end position="25"/>
    </location>
</feature>
<evidence type="ECO:0000313" key="3">
    <source>
        <dbReference type="Proteomes" id="UP001457282"/>
    </source>
</evidence>
<proteinExistence type="predicted"/>
<evidence type="ECO:0000313" key="2">
    <source>
        <dbReference type="EMBL" id="KAK9937128.1"/>
    </source>
</evidence>
<reference evidence="2 3" key="1">
    <citation type="journal article" date="2023" name="G3 (Bethesda)">
        <title>A chromosome-length genome assembly and annotation of blackberry (Rubus argutus, cv. 'Hillquist').</title>
        <authorList>
            <person name="Bruna T."/>
            <person name="Aryal R."/>
            <person name="Dudchenko O."/>
            <person name="Sargent D.J."/>
            <person name="Mead D."/>
            <person name="Buti M."/>
            <person name="Cavallini A."/>
            <person name="Hytonen T."/>
            <person name="Andres J."/>
            <person name="Pham M."/>
            <person name="Weisz D."/>
            <person name="Mascagni F."/>
            <person name="Usai G."/>
            <person name="Natali L."/>
            <person name="Bassil N."/>
            <person name="Fernandez G.E."/>
            <person name="Lomsadze A."/>
            <person name="Armour M."/>
            <person name="Olukolu B."/>
            <person name="Poorten T."/>
            <person name="Britton C."/>
            <person name="Davik J."/>
            <person name="Ashrafi H."/>
            <person name="Aiden E.L."/>
            <person name="Borodovsky M."/>
            <person name="Worthington M."/>
        </authorList>
    </citation>
    <scope>NUCLEOTIDE SEQUENCE [LARGE SCALE GENOMIC DNA]</scope>
    <source>
        <strain evidence="2">PI 553951</strain>
    </source>
</reference>
<dbReference type="PANTHER" id="PTHR48478">
    <property type="entry name" value="LECTIN-LIKE"/>
    <property type="match status" value="1"/>
</dbReference>
<gene>
    <name evidence="2" type="ORF">M0R45_013940</name>
</gene>
<keyword evidence="3" id="KW-1185">Reference proteome</keyword>
<dbReference type="InterPro" id="IPR052147">
    <property type="entry name" value="PP2-like/Lectin"/>
</dbReference>
<dbReference type="GO" id="GO:0030246">
    <property type="term" value="F:carbohydrate binding"/>
    <property type="evidence" value="ECO:0007669"/>
    <property type="project" value="InterPro"/>
</dbReference>
<organism evidence="2 3">
    <name type="scientific">Rubus argutus</name>
    <name type="common">Southern blackberry</name>
    <dbReference type="NCBI Taxonomy" id="59490"/>
    <lineage>
        <taxon>Eukaryota</taxon>
        <taxon>Viridiplantae</taxon>
        <taxon>Streptophyta</taxon>
        <taxon>Embryophyta</taxon>
        <taxon>Tracheophyta</taxon>
        <taxon>Spermatophyta</taxon>
        <taxon>Magnoliopsida</taxon>
        <taxon>eudicotyledons</taxon>
        <taxon>Gunneridae</taxon>
        <taxon>Pentapetalae</taxon>
        <taxon>rosids</taxon>
        <taxon>fabids</taxon>
        <taxon>Rosales</taxon>
        <taxon>Rosaceae</taxon>
        <taxon>Rosoideae</taxon>
        <taxon>Rosoideae incertae sedis</taxon>
        <taxon>Rubus</taxon>
    </lineage>
</organism>
<comment type="caution">
    <text evidence="2">The sequence shown here is derived from an EMBL/GenBank/DDBJ whole genome shotgun (WGS) entry which is preliminary data.</text>
</comment>
<name>A0AAW1XL70_RUBAR</name>
<sequence length="282" mass="31771">MGTGWSQDEASQSQQQSPGEPSNNAAVEIKVTEANPSGSKPVATVKKAATDLAKRSADHNHEAKMKEVRETEKTRVAQVTQQQLPHNYEAIVKDADSSINNSAEHLFGHLYAGILLNQKRKKYWVDKSSNNCFMVYPRDLAITWAEDNRYWKWPSLEETSNVFIDAAELLNVCWLEVHGKFDTTKLSPGILYEVVYVVMLKDAAYGWKVPVNVRLTLPEGNKHERKVNLKDIPRGQWAEIPIGEFRASPGKIGNIEFSMYEYEGGKWKSGLLIKGVAIRPKN</sequence>